<name>A0A928YV77_9GAMM</name>
<dbReference type="Proteomes" id="UP000652567">
    <property type="component" value="Unassembled WGS sequence"/>
</dbReference>
<dbReference type="EMBL" id="PRDL01000001">
    <property type="protein sequence ID" value="MBE8716773.1"/>
    <property type="molecule type" value="Genomic_DNA"/>
</dbReference>
<reference evidence="1" key="1">
    <citation type="submission" date="2018-07" db="EMBL/GenBank/DDBJ databases">
        <title>Genome assembly of strain Ka43.</title>
        <authorList>
            <person name="Kukolya J."/>
            <person name="Nagy I."/>
            <person name="Horvath B."/>
            <person name="Toth A."/>
        </authorList>
    </citation>
    <scope>NUCLEOTIDE SEQUENCE</scope>
    <source>
        <strain evidence="1">KB43</strain>
    </source>
</reference>
<dbReference type="AlphaFoldDB" id="A0A928YV77"/>
<sequence>MVDLFIAMSVKAASARIVQHISAALYRANEAPGCGRFSRNQPPLWLDCAAVSPIPTLKSGLLSHD</sequence>
<evidence type="ECO:0000313" key="1">
    <source>
        <dbReference type="EMBL" id="MBE8716773.1"/>
    </source>
</evidence>
<gene>
    <name evidence="1" type="ORF">C4F51_06160</name>
</gene>
<accession>A0A928YV77</accession>
<comment type="caution">
    <text evidence="1">The sequence shown here is derived from an EMBL/GenBank/DDBJ whole genome shotgun (WGS) entry which is preliminary data.</text>
</comment>
<keyword evidence="2" id="KW-1185">Reference proteome</keyword>
<evidence type="ECO:0000313" key="2">
    <source>
        <dbReference type="Proteomes" id="UP000652567"/>
    </source>
</evidence>
<protein>
    <submittedName>
        <fullName evidence="1">Uncharacterized protein</fullName>
    </submittedName>
</protein>
<organism evidence="1 2">
    <name type="scientific">Cellvibrio polysaccharolyticus</name>
    <dbReference type="NCBI Taxonomy" id="2082724"/>
    <lineage>
        <taxon>Bacteria</taxon>
        <taxon>Pseudomonadati</taxon>
        <taxon>Pseudomonadota</taxon>
        <taxon>Gammaproteobacteria</taxon>
        <taxon>Cellvibrionales</taxon>
        <taxon>Cellvibrionaceae</taxon>
        <taxon>Cellvibrio</taxon>
    </lineage>
</organism>
<proteinExistence type="predicted"/>